<dbReference type="Pfam" id="PF01467">
    <property type="entry name" value="CTP_transf_like"/>
    <property type="match status" value="1"/>
</dbReference>
<sequence>MTARSLRTAVFPGTFNPFTVGHLDIVRRALNLFDRVVVAVGCNISKDTAAMVETRLESIRKAVGSLDGVEVTAYSGMTADLVRELGAVAVVRGVRTVADYEYERQMADANGMIEGVETVVLFARPELSVISSSLLRELAHYGRDISRFLPENQ</sequence>
<organism evidence="11 12">
    <name type="scientific">Paramuribaculum intestinale</name>
    <dbReference type="NCBI Taxonomy" id="2094151"/>
    <lineage>
        <taxon>Bacteria</taxon>
        <taxon>Pseudomonadati</taxon>
        <taxon>Bacteroidota</taxon>
        <taxon>Bacteroidia</taxon>
        <taxon>Bacteroidales</taxon>
        <taxon>Muribaculaceae</taxon>
        <taxon>Paramuribaculum</taxon>
    </lineage>
</organism>
<dbReference type="AlphaFoldDB" id="A0A2V1IUK5"/>
<dbReference type="HAMAP" id="MF_00151">
    <property type="entry name" value="PPAT_bact"/>
    <property type="match status" value="1"/>
</dbReference>
<dbReference type="UniPathway" id="UPA00241">
    <property type="reaction ID" value="UER00355"/>
</dbReference>
<keyword evidence="7 9" id="KW-0173">Coenzyme A biosynthesis</keyword>
<dbReference type="PRINTS" id="PR01020">
    <property type="entry name" value="LPSBIOSNTHSS"/>
</dbReference>
<comment type="subunit">
    <text evidence="9">Homohexamer.</text>
</comment>
<feature type="domain" description="Cytidyltransferase-like" evidence="10">
    <location>
        <begin position="10"/>
        <end position="137"/>
    </location>
</feature>
<dbReference type="InterPro" id="IPR014729">
    <property type="entry name" value="Rossmann-like_a/b/a_fold"/>
</dbReference>
<feature type="binding site" evidence="9">
    <location>
        <position position="22"/>
    </location>
    <ligand>
        <name>ATP</name>
        <dbReference type="ChEBI" id="CHEBI:30616"/>
    </ligand>
</feature>
<evidence type="ECO:0000256" key="1">
    <source>
        <dbReference type="ARBA" id="ARBA00022490"/>
    </source>
</evidence>
<keyword evidence="5 9" id="KW-0067">ATP-binding</keyword>
<dbReference type="InterPro" id="IPR004821">
    <property type="entry name" value="Cyt_trans-like"/>
</dbReference>
<feature type="binding site" evidence="9">
    <location>
        <position position="92"/>
    </location>
    <ligand>
        <name>substrate</name>
    </ligand>
</feature>
<name>A0A2V1IUK5_9BACT</name>
<comment type="pathway">
    <text evidence="9">Cofactor biosynthesis; coenzyme A biosynthesis; CoA from (R)-pantothenate: step 4/5.</text>
</comment>
<proteinExistence type="inferred from homology"/>
<protein>
    <recommendedName>
        <fullName evidence="9">Phosphopantetheine adenylyltransferase</fullName>
        <ecNumber evidence="9">2.7.7.3</ecNumber>
    </recommendedName>
    <alternativeName>
        <fullName evidence="9">Dephospho-CoA pyrophosphorylase</fullName>
    </alternativeName>
    <alternativeName>
        <fullName evidence="9">Pantetheine-phosphate adenylyltransferase</fullName>
        <shortName evidence="9">PPAT</shortName>
    </alternativeName>
</protein>
<evidence type="ECO:0000313" key="11">
    <source>
        <dbReference type="EMBL" id="PWB08434.1"/>
    </source>
</evidence>
<keyword evidence="12" id="KW-1185">Reference proteome</keyword>
<evidence type="ECO:0000256" key="3">
    <source>
        <dbReference type="ARBA" id="ARBA00022695"/>
    </source>
</evidence>
<evidence type="ECO:0000256" key="5">
    <source>
        <dbReference type="ARBA" id="ARBA00022840"/>
    </source>
</evidence>
<comment type="catalytic activity">
    <reaction evidence="8 9">
        <text>(R)-4'-phosphopantetheine + ATP + H(+) = 3'-dephospho-CoA + diphosphate</text>
        <dbReference type="Rhea" id="RHEA:19801"/>
        <dbReference type="ChEBI" id="CHEBI:15378"/>
        <dbReference type="ChEBI" id="CHEBI:30616"/>
        <dbReference type="ChEBI" id="CHEBI:33019"/>
        <dbReference type="ChEBI" id="CHEBI:57328"/>
        <dbReference type="ChEBI" id="CHEBI:61723"/>
        <dbReference type="EC" id="2.7.7.3"/>
    </reaction>
</comment>
<dbReference type="SUPFAM" id="SSF52374">
    <property type="entry name" value="Nucleotidylyl transferase"/>
    <property type="match status" value="1"/>
</dbReference>
<keyword evidence="1 9" id="KW-0963">Cytoplasm</keyword>
<dbReference type="PANTHER" id="PTHR21342">
    <property type="entry name" value="PHOSPHOPANTETHEINE ADENYLYLTRANSFERASE"/>
    <property type="match status" value="1"/>
</dbReference>
<evidence type="ECO:0000256" key="7">
    <source>
        <dbReference type="ARBA" id="ARBA00022993"/>
    </source>
</evidence>
<comment type="similarity">
    <text evidence="9">Belongs to the bacterial CoaD family.</text>
</comment>
<gene>
    <name evidence="9" type="primary">coaD</name>
    <name evidence="11" type="ORF">C5O25_04505</name>
</gene>
<evidence type="ECO:0000256" key="6">
    <source>
        <dbReference type="ARBA" id="ARBA00022842"/>
    </source>
</evidence>
<feature type="site" description="Transition state stabilizer" evidence="9">
    <location>
        <position position="22"/>
    </location>
</feature>
<comment type="subcellular location">
    <subcellularLocation>
        <location evidence="9">Cytoplasm</location>
    </subcellularLocation>
</comment>
<feature type="binding site" evidence="9">
    <location>
        <position position="103"/>
    </location>
    <ligand>
        <name>ATP</name>
        <dbReference type="ChEBI" id="CHEBI:30616"/>
    </ligand>
</feature>
<keyword evidence="2 9" id="KW-0808">Transferase</keyword>
<comment type="function">
    <text evidence="9">Reversibly transfers an adenylyl group from ATP to 4'-phosphopantetheine, yielding dephospho-CoA (dPCoA) and pyrophosphate.</text>
</comment>
<evidence type="ECO:0000256" key="2">
    <source>
        <dbReference type="ARBA" id="ARBA00022679"/>
    </source>
</evidence>
<dbReference type="NCBIfam" id="TIGR01510">
    <property type="entry name" value="coaD_prev_kdtB"/>
    <property type="match status" value="1"/>
</dbReference>
<feature type="binding site" evidence="9">
    <location>
        <position position="14"/>
    </location>
    <ligand>
        <name>substrate</name>
    </ligand>
</feature>
<feature type="binding site" evidence="9">
    <location>
        <begin position="93"/>
        <end position="95"/>
    </location>
    <ligand>
        <name>ATP</name>
        <dbReference type="ChEBI" id="CHEBI:30616"/>
    </ligand>
</feature>
<evidence type="ECO:0000313" key="12">
    <source>
        <dbReference type="Proteomes" id="UP000244925"/>
    </source>
</evidence>
<feature type="binding site" evidence="9">
    <location>
        <begin position="14"/>
        <end position="15"/>
    </location>
    <ligand>
        <name>ATP</name>
        <dbReference type="ChEBI" id="CHEBI:30616"/>
    </ligand>
</feature>
<dbReference type="EMBL" id="PUBV01000006">
    <property type="protein sequence ID" value="PWB08434.1"/>
    <property type="molecule type" value="Genomic_DNA"/>
</dbReference>
<dbReference type="GeneID" id="93423284"/>
<dbReference type="RefSeq" id="WP_107035537.1">
    <property type="nucleotide sequence ID" value="NZ_CAOLHR010000001.1"/>
</dbReference>
<dbReference type="GO" id="GO:0005524">
    <property type="term" value="F:ATP binding"/>
    <property type="evidence" value="ECO:0007669"/>
    <property type="project" value="UniProtKB-KW"/>
</dbReference>
<dbReference type="Gene3D" id="3.40.50.620">
    <property type="entry name" value="HUPs"/>
    <property type="match status" value="1"/>
</dbReference>
<dbReference type="NCBIfam" id="TIGR00125">
    <property type="entry name" value="cyt_tran_rel"/>
    <property type="match status" value="1"/>
</dbReference>
<feature type="binding site" evidence="9">
    <location>
        <position position="78"/>
    </location>
    <ligand>
        <name>substrate</name>
    </ligand>
</feature>
<dbReference type="GO" id="GO:0015937">
    <property type="term" value="P:coenzyme A biosynthetic process"/>
    <property type="evidence" value="ECO:0007669"/>
    <property type="project" value="UniProtKB-UniRule"/>
</dbReference>
<accession>A0A2V1IUK5</accession>
<dbReference type="EC" id="2.7.7.3" evidence="9"/>
<feature type="binding site" evidence="9">
    <location>
        <position position="46"/>
    </location>
    <ligand>
        <name>substrate</name>
    </ligand>
</feature>
<comment type="caution">
    <text evidence="11">The sequence shown here is derived from an EMBL/GenBank/DDBJ whole genome shotgun (WGS) entry which is preliminary data.</text>
</comment>
<keyword evidence="3 9" id="KW-0548">Nucleotidyltransferase</keyword>
<keyword evidence="6 9" id="KW-0460">Magnesium</keyword>
<dbReference type="InterPro" id="IPR001980">
    <property type="entry name" value="PPAT"/>
</dbReference>
<feature type="binding site" evidence="9">
    <location>
        <begin position="127"/>
        <end position="133"/>
    </location>
    <ligand>
        <name>ATP</name>
        <dbReference type="ChEBI" id="CHEBI:30616"/>
    </ligand>
</feature>
<evidence type="ECO:0000256" key="4">
    <source>
        <dbReference type="ARBA" id="ARBA00022741"/>
    </source>
</evidence>
<evidence type="ECO:0000259" key="10">
    <source>
        <dbReference type="Pfam" id="PF01467"/>
    </source>
</evidence>
<dbReference type="Proteomes" id="UP000244925">
    <property type="component" value="Unassembled WGS sequence"/>
</dbReference>
<dbReference type="PANTHER" id="PTHR21342:SF1">
    <property type="entry name" value="PHOSPHOPANTETHEINE ADENYLYLTRANSFERASE"/>
    <property type="match status" value="1"/>
</dbReference>
<dbReference type="GO" id="GO:0005737">
    <property type="term" value="C:cytoplasm"/>
    <property type="evidence" value="ECO:0007669"/>
    <property type="project" value="UniProtKB-SubCell"/>
</dbReference>
<evidence type="ECO:0000256" key="9">
    <source>
        <dbReference type="HAMAP-Rule" id="MF_00151"/>
    </source>
</evidence>
<dbReference type="GO" id="GO:0004595">
    <property type="term" value="F:pantetheine-phosphate adenylyltransferase activity"/>
    <property type="evidence" value="ECO:0007669"/>
    <property type="project" value="UniProtKB-UniRule"/>
</dbReference>
<evidence type="ECO:0000256" key="8">
    <source>
        <dbReference type="ARBA" id="ARBA00029346"/>
    </source>
</evidence>
<keyword evidence="4 9" id="KW-0547">Nucleotide-binding</keyword>
<comment type="cofactor">
    <cofactor evidence="9">
        <name>Mg(2+)</name>
        <dbReference type="ChEBI" id="CHEBI:18420"/>
    </cofactor>
</comment>
<reference evidence="12" key="1">
    <citation type="submission" date="2018-02" db="EMBL/GenBank/DDBJ databases">
        <authorList>
            <person name="Clavel T."/>
            <person name="Strowig T."/>
        </authorList>
    </citation>
    <scope>NUCLEOTIDE SEQUENCE [LARGE SCALE GENOMIC DNA]</scope>
    <source>
        <strain evidence="12">DSM 100764</strain>
    </source>
</reference>